<evidence type="ECO:0000313" key="1">
    <source>
        <dbReference type="EMBL" id="RHN53520.1"/>
    </source>
</evidence>
<reference evidence="1" key="1">
    <citation type="journal article" date="2018" name="Nat. Plants">
        <title>Whole-genome landscape of Medicago truncatula symbiotic genes.</title>
        <authorList>
            <person name="Pecrix Y."/>
            <person name="Gamas P."/>
            <person name="Carrere S."/>
        </authorList>
    </citation>
    <scope>NUCLEOTIDE SEQUENCE</scope>
    <source>
        <tissue evidence="1">Leaves</tissue>
    </source>
</reference>
<protein>
    <submittedName>
        <fullName evidence="1">Uncharacterized protein</fullName>
    </submittedName>
</protein>
<gene>
    <name evidence="1" type="ORF">MtrunA17_Chr5g0396721</name>
</gene>
<proteinExistence type="predicted"/>
<dbReference type="AlphaFoldDB" id="A0A396HJM5"/>
<dbReference type="Gramene" id="rna28435">
    <property type="protein sequence ID" value="RHN53520.1"/>
    <property type="gene ID" value="gene28435"/>
</dbReference>
<comment type="caution">
    <text evidence="1">The sequence shown here is derived from an EMBL/GenBank/DDBJ whole genome shotgun (WGS) entry which is preliminary data.</text>
</comment>
<name>A0A396HJM5_MEDTR</name>
<organism evidence="1">
    <name type="scientific">Medicago truncatula</name>
    <name type="common">Barrel medic</name>
    <name type="synonym">Medicago tribuloides</name>
    <dbReference type="NCBI Taxonomy" id="3880"/>
    <lineage>
        <taxon>Eukaryota</taxon>
        <taxon>Viridiplantae</taxon>
        <taxon>Streptophyta</taxon>
        <taxon>Embryophyta</taxon>
        <taxon>Tracheophyta</taxon>
        <taxon>Spermatophyta</taxon>
        <taxon>Magnoliopsida</taxon>
        <taxon>eudicotyledons</taxon>
        <taxon>Gunneridae</taxon>
        <taxon>Pentapetalae</taxon>
        <taxon>rosids</taxon>
        <taxon>fabids</taxon>
        <taxon>Fabales</taxon>
        <taxon>Fabaceae</taxon>
        <taxon>Papilionoideae</taxon>
        <taxon>50 kb inversion clade</taxon>
        <taxon>NPAAA clade</taxon>
        <taxon>Hologalegina</taxon>
        <taxon>IRL clade</taxon>
        <taxon>Trifolieae</taxon>
        <taxon>Medicago</taxon>
    </lineage>
</organism>
<dbReference type="Proteomes" id="UP000265566">
    <property type="component" value="Chromosome 5"/>
</dbReference>
<accession>A0A396HJM5</accession>
<sequence>MIFGPENIFFMTLIGVGFGDLNSIRMLFFCQMCNASIFPA</sequence>
<dbReference type="EMBL" id="PSQE01000005">
    <property type="protein sequence ID" value="RHN53520.1"/>
    <property type="molecule type" value="Genomic_DNA"/>
</dbReference>